<gene>
    <name evidence="1" type="ORF">CM19_10395</name>
</gene>
<comment type="caution">
    <text evidence="1">The sequence shown here is derived from an EMBL/GenBank/DDBJ whole genome shotgun (WGS) entry which is preliminary data.</text>
</comment>
<dbReference type="RefSeq" id="WP_048100262.1">
    <property type="nucleotide sequence ID" value="NZ_JFZT01000048.1"/>
</dbReference>
<evidence type="ECO:0000313" key="1">
    <source>
        <dbReference type="EMBL" id="EZQ03224.1"/>
    </source>
</evidence>
<protein>
    <submittedName>
        <fullName evidence="1">Uncharacterized protein</fullName>
    </submittedName>
</protein>
<reference evidence="1 2" key="1">
    <citation type="submission" date="2014-03" db="EMBL/GenBank/DDBJ databases">
        <title>Draft genome sequence of the novel thermoacidophilic archaea Acidianus copahuensis ALE1 strain, isolated from Copahue volcanic area in Neuquen Argentina.</title>
        <authorList>
            <person name="Urbieta M.S."/>
            <person name="Rascovan N."/>
            <person name="Castro C."/>
            <person name="Revale S."/>
            <person name="Giaveno M.A."/>
            <person name="Vazquez M.P."/>
            <person name="Donati E.R."/>
        </authorList>
    </citation>
    <scope>NUCLEOTIDE SEQUENCE [LARGE SCALE GENOMIC DNA]</scope>
    <source>
        <strain evidence="1 2">ALE1</strain>
    </source>
</reference>
<dbReference type="OrthoDB" id="34513at2157"/>
<sequence>MKLTLAYSKEEDLVPVLPIIEKKVNRGIELETEKVKEDELKFKLSNFDLIYAPLPVFFHLGKATILSNGAIVVNSLGISNTNIEKICVSGSNSTEFYLVRALLNPKAIPVTTSSQDCSKVTTESYEIPLSNVWKSKCNDLPIVLKVILLGTVPEDVIPKVKAIIRESASIQENLHLVSPGSKELGLKGRKAIECFFKISKENLSTPEVTYRIM</sequence>
<keyword evidence="2" id="KW-1185">Reference proteome</keyword>
<evidence type="ECO:0000313" key="2">
    <source>
        <dbReference type="Proteomes" id="UP000024332"/>
    </source>
</evidence>
<dbReference type="Proteomes" id="UP000024332">
    <property type="component" value="Unassembled WGS sequence"/>
</dbReference>
<name>A0A031LNT6_9CREN</name>
<dbReference type="AlphaFoldDB" id="A0A031LNT6"/>
<organism evidence="1 2">
    <name type="scientific">Candidatus Acidianus copahuensis</name>
    <dbReference type="NCBI Taxonomy" id="1160895"/>
    <lineage>
        <taxon>Archaea</taxon>
        <taxon>Thermoproteota</taxon>
        <taxon>Thermoprotei</taxon>
        <taxon>Sulfolobales</taxon>
        <taxon>Sulfolobaceae</taxon>
        <taxon>Acidianus</taxon>
    </lineage>
</organism>
<accession>A0A031LNT6</accession>
<dbReference type="EMBL" id="JFZT01000048">
    <property type="protein sequence ID" value="EZQ03224.1"/>
    <property type="molecule type" value="Genomic_DNA"/>
</dbReference>
<proteinExistence type="predicted"/>